<geneLocation type="plasmid" evidence="2 3">
    <name>pTTS12</name>
</geneLocation>
<reference evidence="2 3" key="2">
    <citation type="submission" date="2014-11" db="EMBL/GenBank/DDBJ databases">
        <title>Draft genome sequence of the solvent-tolerant Pseudomonas putida S12 including megaplasmid pTTS12.</title>
        <authorList>
            <person name="Wierckx N."/>
            <person name="Nijkamp J."/>
            <person name="Ballerstedt H."/>
            <person name="Siezen R.J."/>
            <person name="Wels M."/>
            <person name="de Ridder D."/>
            <person name="de Winde J.H."/>
            <person name="Ruijssenaars H.J."/>
        </authorList>
    </citation>
    <scope>NUCLEOTIDE SEQUENCE [LARGE SCALE GENOMIC DNA]</scope>
    <source>
        <strain evidence="2 3">S12</strain>
        <plasmid evidence="2 3">pTTS12</plasmid>
    </source>
</reference>
<keyword evidence="1" id="KW-1133">Transmembrane helix</keyword>
<evidence type="ECO:0000313" key="2">
    <source>
        <dbReference type="EMBL" id="AJA17067.1"/>
    </source>
</evidence>
<keyword evidence="1" id="KW-0812">Transmembrane</keyword>
<organism evidence="2 3">
    <name type="scientific">Pseudomonas putida S12</name>
    <dbReference type="NCBI Taxonomy" id="1215087"/>
    <lineage>
        <taxon>Bacteria</taxon>
        <taxon>Pseudomonadati</taxon>
        <taxon>Pseudomonadota</taxon>
        <taxon>Gammaproteobacteria</taxon>
        <taxon>Pseudomonadales</taxon>
        <taxon>Pseudomonadaceae</taxon>
        <taxon>Pseudomonas</taxon>
    </lineage>
</organism>
<dbReference type="Proteomes" id="UP000017753">
    <property type="component" value="Plasmid pTTS12"/>
</dbReference>
<keyword evidence="2" id="KW-0614">Plasmid</keyword>
<accession>A0AA34S155</accession>
<evidence type="ECO:0000313" key="3">
    <source>
        <dbReference type="Proteomes" id="UP000017753"/>
    </source>
</evidence>
<gene>
    <name evidence="2" type="ORF">RPPX_27400</name>
</gene>
<dbReference type="RefSeq" id="WP_019438031.1">
    <property type="nucleotide sequence ID" value="NZ_ALNR01000202.1"/>
</dbReference>
<feature type="transmembrane region" description="Helical" evidence="1">
    <location>
        <begin position="12"/>
        <end position="34"/>
    </location>
</feature>
<sequence length="152" mass="16793">MSEWRGIRNPLIQLCYPVLNLTIFMASASLARWVCTERSAQLGFGFTPAKGLAKLIDNVPHLLAFVAAAGLAAQSPIFGVVLLAIHNVVLLQLALMLRADTLDARSPRHRKRTDAMATMDGRRIWRLTSMYTTILMIVLGVPAFSLLLHLLN</sequence>
<reference evidence="2 3" key="1">
    <citation type="submission" date="2014-11" db="EMBL/GenBank/DDBJ databases">
        <title>Complete genome sequence of Pseudomonas putida S12 including megaplasmid pTTS12.</title>
        <authorList>
            <person name="Kuepper J."/>
            <person name="Ruijssenaars H.J."/>
            <person name="Blank L.M."/>
            <person name="de Winde J.H."/>
            <person name="Wierckx N."/>
        </authorList>
    </citation>
    <scope>NUCLEOTIDE SEQUENCE [LARGE SCALE GENOMIC DNA]</scope>
    <source>
        <strain evidence="2 3">S12</strain>
        <plasmid evidence="2 3">pTTS12</plasmid>
    </source>
</reference>
<feature type="transmembrane region" description="Helical" evidence="1">
    <location>
        <begin position="129"/>
        <end position="151"/>
    </location>
</feature>
<evidence type="ECO:0000256" key="1">
    <source>
        <dbReference type="SAM" id="Phobius"/>
    </source>
</evidence>
<keyword evidence="1" id="KW-0472">Membrane</keyword>
<protein>
    <submittedName>
        <fullName evidence="2">Uncharacterized protein</fullName>
    </submittedName>
</protein>
<proteinExistence type="predicted"/>
<dbReference type="AlphaFoldDB" id="A0AA34S155"/>
<feature type="transmembrane region" description="Helical" evidence="1">
    <location>
        <begin position="62"/>
        <end position="95"/>
    </location>
</feature>
<dbReference type="EMBL" id="CP009975">
    <property type="protein sequence ID" value="AJA17067.1"/>
    <property type="molecule type" value="Genomic_DNA"/>
</dbReference>
<name>A0AA34S155_PSEPU</name>